<dbReference type="KEGG" id="bsc:COCSADRAFT_71379"/>
<feature type="compositionally biased region" description="Low complexity" evidence="1">
    <location>
        <begin position="21"/>
        <end position="50"/>
    </location>
</feature>
<dbReference type="AlphaFoldDB" id="M2T2N7"/>
<dbReference type="STRING" id="665912.M2T2N7"/>
<dbReference type="HOGENOM" id="CLU_1242690_0_0_1"/>
<feature type="compositionally biased region" description="Polar residues" evidence="1">
    <location>
        <begin position="73"/>
        <end position="84"/>
    </location>
</feature>
<dbReference type="Proteomes" id="UP000016934">
    <property type="component" value="Unassembled WGS sequence"/>
</dbReference>
<protein>
    <submittedName>
        <fullName evidence="2">Uncharacterized protein</fullName>
    </submittedName>
</protein>
<dbReference type="GeneID" id="19140477"/>
<dbReference type="EMBL" id="KB445644">
    <property type="protein sequence ID" value="EMD63471.1"/>
    <property type="molecule type" value="Genomic_DNA"/>
</dbReference>
<feature type="compositionally biased region" description="Polar residues" evidence="1">
    <location>
        <begin position="53"/>
        <end position="62"/>
    </location>
</feature>
<dbReference type="eggNOG" id="ENOG502SI51">
    <property type="taxonomic scope" value="Eukaryota"/>
</dbReference>
<reference evidence="3" key="2">
    <citation type="journal article" date="2013" name="PLoS Genet.">
        <title>Comparative genome structure, secondary metabolite, and effector coding capacity across Cochliobolus pathogens.</title>
        <authorList>
            <person name="Condon B.J."/>
            <person name="Leng Y."/>
            <person name="Wu D."/>
            <person name="Bushley K.E."/>
            <person name="Ohm R.A."/>
            <person name="Otillar R."/>
            <person name="Martin J."/>
            <person name="Schackwitz W."/>
            <person name="Grimwood J."/>
            <person name="MohdZainudin N."/>
            <person name="Xue C."/>
            <person name="Wang R."/>
            <person name="Manning V.A."/>
            <person name="Dhillon B."/>
            <person name="Tu Z.J."/>
            <person name="Steffenson B.J."/>
            <person name="Salamov A."/>
            <person name="Sun H."/>
            <person name="Lowry S."/>
            <person name="LaButti K."/>
            <person name="Han J."/>
            <person name="Copeland A."/>
            <person name="Lindquist E."/>
            <person name="Barry K."/>
            <person name="Schmutz J."/>
            <person name="Baker S.E."/>
            <person name="Ciuffetti L.M."/>
            <person name="Grigoriev I.V."/>
            <person name="Zhong S."/>
            <person name="Turgeon B.G."/>
        </authorList>
    </citation>
    <scope>NUCLEOTIDE SEQUENCE [LARGE SCALE GENOMIC DNA]</scope>
    <source>
        <strain evidence="3">ND90Pr / ATCC 201652</strain>
    </source>
</reference>
<gene>
    <name evidence="2" type="ORF">COCSADRAFT_71379</name>
</gene>
<feature type="compositionally biased region" description="Low complexity" evidence="1">
    <location>
        <begin position="85"/>
        <end position="96"/>
    </location>
</feature>
<organism evidence="2 3">
    <name type="scientific">Cochliobolus sativus (strain ND90Pr / ATCC 201652)</name>
    <name type="common">Common root rot and spot blotch fungus</name>
    <name type="synonym">Bipolaris sorokiniana</name>
    <dbReference type="NCBI Taxonomy" id="665912"/>
    <lineage>
        <taxon>Eukaryota</taxon>
        <taxon>Fungi</taxon>
        <taxon>Dikarya</taxon>
        <taxon>Ascomycota</taxon>
        <taxon>Pezizomycotina</taxon>
        <taxon>Dothideomycetes</taxon>
        <taxon>Pleosporomycetidae</taxon>
        <taxon>Pleosporales</taxon>
        <taxon>Pleosporineae</taxon>
        <taxon>Pleosporaceae</taxon>
        <taxon>Bipolaris</taxon>
    </lineage>
</organism>
<dbReference type="OrthoDB" id="5423926at2759"/>
<evidence type="ECO:0000313" key="3">
    <source>
        <dbReference type="Proteomes" id="UP000016934"/>
    </source>
</evidence>
<feature type="non-terminal residue" evidence="2">
    <location>
        <position position="223"/>
    </location>
</feature>
<accession>M2T2N7</accession>
<proteinExistence type="predicted"/>
<evidence type="ECO:0000313" key="2">
    <source>
        <dbReference type="EMBL" id="EMD63471.1"/>
    </source>
</evidence>
<sequence length="223" mass="22887">MFGKRRRAASSPAQRAPPPSASASLAASKAFIKSAESNGALSSAAAAAALRTHSPTPTSVADTVTKRMARRGSLSSNGSYSREPSGSLHRQSSSGSMTERSFRAPSPGRGSPAETNAPPVPPVPENIQHHGGGMRRRASSVEPLYRGASPGPRGGGRGVSLDRGASTPRRAPQRPANPLTNVSEEEDTARSINFSRPMSPGAVGTKPSPPQTTASSGWFGGPV</sequence>
<name>M2T2N7_COCSN</name>
<dbReference type="RefSeq" id="XP_007700578.1">
    <property type="nucleotide sequence ID" value="XM_007702388.1"/>
</dbReference>
<keyword evidence="3" id="KW-1185">Reference proteome</keyword>
<feature type="region of interest" description="Disordered" evidence="1">
    <location>
        <begin position="1"/>
        <end position="223"/>
    </location>
</feature>
<evidence type="ECO:0000256" key="1">
    <source>
        <dbReference type="SAM" id="MobiDB-lite"/>
    </source>
</evidence>
<reference evidence="2 3" key="1">
    <citation type="journal article" date="2012" name="PLoS Pathog.">
        <title>Diverse lifestyles and strategies of plant pathogenesis encoded in the genomes of eighteen Dothideomycetes fungi.</title>
        <authorList>
            <person name="Ohm R.A."/>
            <person name="Feau N."/>
            <person name="Henrissat B."/>
            <person name="Schoch C.L."/>
            <person name="Horwitz B.A."/>
            <person name="Barry K.W."/>
            <person name="Condon B.J."/>
            <person name="Copeland A.C."/>
            <person name="Dhillon B."/>
            <person name="Glaser F."/>
            <person name="Hesse C.N."/>
            <person name="Kosti I."/>
            <person name="LaButti K."/>
            <person name="Lindquist E.A."/>
            <person name="Lucas S."/>
            <person name="Salamov A.A."/>
            <person name="Bradshaw R.E."/>
            <person name="Ciuffetti L."/>
            <person name="Hamelin R.C."/>
            <person name="Kema G.H.J."/>
            <person name="Lawrence C."/>
            <person name="Scott J.A."/>
            <person name="Spatafora J.W."/>
            <person name="Turgeon B.G."/>
            <person name="de Wit P.J.G.M."/>
            <person name="Zhong S."/>
            <person name="Goodwin S.B."/>
            <person name="Grigoriev I.V."/>
        </authorList>
    </citation>
    <scope>NUCLEOTIDE SEQUENCE [LARGE SCALE GENOMIC DNA]</scope>
    <source>
        <strain evidence="3">ND90Pr / ATCC 201652</strain>
    </source>
</reference>
<dbReference type="OMA" id="NTRGMSV"/>